<evidence type="ECO:0000313" key="1">
    <source>
        <dbReference type="EMBL" id="BBK23781.1"/>
    </source>
</evidence>
<gene>
    <name evidence="1" type="ORF">Aargi30884_26840</name>
</gene>
<reference evidence="2" key="1">
    <citation type="submission" date="2019-05" db="EMBL/GenBank/DDBJ databases">
        <title>Complete genome sequencing of Absiella argi strain JCM 30884.</title>
        <authorList>
            <person name="Sakamoto M."/>
            <person name="Murakami T."/>
            <person name="Mori H."/>
        </authorList>
    </citation>
    <scope>NUCLEOTIDE SEQUENCE [LARGE SCALE GENOMIC DNA]</scope>
    <source>
        <strain evidence="2">JCM 30884</strain>
    </source>
</reference>
<name>A0A6N4TMK3_9FIRM</name>
<keyword evidence="2" id="KW-1185">Reference proteome</keyword>
<proteinExistence type="predicted"/>
<dbReference type="AlphaFoldDB" id="A0A6N4TMK3"/>
<organism evidence="1 2">
    <name type="scientific">Amedibacterium intestinale</name>
    <dbReference type="NCBI Taxonomy" id="2583452"/>
    <lineage>
        <taxon>Bacteria</taxon>
        <taxon>Bacillati</taxon>
        <taxon>Bacillota</taxon>
        <taxon>Erysipelotrichia</taxon>
        <taxon>Erysipelotrichales</taxon>
        <taxon>Erysipelotrichaceae</taxon>
        <taxon>Amedibacterium</taxon>
    </lineage>
</organism>
<sequence length="50" mass="6058">MLYIYLDLCMFGYARINTGDENEEKKEFYIWKNCSNHYVACCSFDLILYI</sequence>
<dbReference type="KEGG" id="aarg:Aargi30884_26840"/>
<protein>
    <submittedName>
        <fullName evidence="1">Uncharacterized protein</fullName>
    </submittedName>
</protein>
<dbReference type="EMBL" id="AP019695">
    <property type="protein sequence ID" value="BBK23781.1"/>
    <property type="molecule type" value="Genomic_DNA"/>
</dbReference>
<evidence type="ECO:0000313" key="2">
    <source>
        <dbReference type="Proteomes" id="UP000464754"/>
    </source>
</evidence>
<dbReference type="Proteomes" id="UP000464754">
    <property type="component" value="Chromosome"/>
</dbReference>
<accession>A0A6N4TMK3</accession>